<proteinExistence type="predicted"/>
<protein>
    <submittedName>
        <fullName evidence="1">Uncharacterized protein</fullName>
    </submittedName>
</protein>
<gene>
    <name evidence="1" type="ORF">EYC84_009052</name>
</gene>
<dbReference type="Proteomes" id="UP000322873">
    <property type="component" value="Unassembled WGS sequence"/>
</dbReference>
<reference evidence="1 2" key="1">
    <citation type="submission" date="2019-06" db="EMBL/GenBank/DDBJ databases">
        <title>Genome Sequence of the Brown Rot Fungal Pathogen Monilinia fructicola.</title>
        <authorList>
            <person name="De Miccolis Angelini R.M."/>
            <person name="Landi L."/>
            <person name="Abate D."/>
            <person name="Pollastro S."/>
            <person name="Romanazzi G."/>
            <person name="Faretra F."/>
        </authorList>
    </citation>
    <scope>NUCLEOTIDE SEQUENCE [LARGE SCALE GENOMIC DNA]</scope>
    <source>
        <strain evidence="1 2">Mfrc123</strain>
    </source>
</reference>
<keyword evidence="2" id="KW-1185">Reference proteome</keyword>
<dbReference type="AlphaFoldDB" id="A0A5M9JF97"/>
<sequence length="77" mass="8686">MITTAATIRFSYSKAEKAGGELISALRTNLLHRTIIRLWPPKAVHPKHIQQIGLQRLLNSHNMINFPILQSRVGFGI</sequence>
<name>A0A5M9JF97_MONFR</name>
<organism evidence="1 2">
    <name type="scientific">Monilinia fructicola</name>
    <name type="common">Brown rot fungus</name>
    <name type="synonym">Ciboria fructicola</name>
    <dbReference type="NCBI Taxonomy" id="38448"/>
    <lineage>
        <taxon>Eukaryota</taxon>
        <taxon>Fungi</taxon>
        <taxon>Dikarya</taxon>
        <taxon>Ascomycota</taxon>
        <taxon>Pezizomycotina</taxon>
        <taxon>Leotiomycetes</taxon>
        <taxon>Helotiales</taxon>
        <taxon>Sclerotiniaceae</taxon>
        <taxon>Monilinia</taxon>
    </lineage>
</organism>
<comment type="caution">
    <text evidence="1">The sequence shown here is derived from an EMBL/GenBank/DDBJ whole genome shotgun (WGS) entry which is preliminary data.</text>
</comment>
<dbReference type="EMBL" id="VICG01000012">
    <property type="protein sequence ID" value="KAA8566492.1"/>
    <property type="molecule type" value="Genomic_DNA"/>
</dbReference>
<accession>A0A5M9JF97</accession>
<evidence type="ECO:0000313" key="1">
    <source>
        <dbReference type="EMBL" id="KAA8566492.1"/>
    </source>
</evidence>
<evidence type="ECO:0000313" key="2">
    <source>
        <dbReference type="Proteomes" id="UP000322873"/>
    </source>
</evidence>